<feature type="compositionally biased region" description="Low complexity" evidence="1">
    <location>
        <begin position="116"/>
        <end position="137"/>
    </location>
</feature>
<dbReference type="Proteomes" id="UP000054549">
    <property type="component" value="Unassembled WGS sequence"/>
</dbReference>
<feature type="compositionally biased region" description="Polar residues" evidence="1">
    <location>
        <begin position="252"/>
        <end position="262"/>
    </location>
</feature>
<protein>
    <submittedName>
        <fullName evidence="2">Uncharacterized protein</fullName>
    </submittedName>
</protein>
<dbReference type="EMBL" id="KN818247">
    <property type="protein sequence ID" value="KIL64668.1"/>
    <property type="molecule type" value="Genomic_DNA"/>
</dbReference>
<keyword evidence="3" id="KW-1185">Reference proteome</keyword>
<gene>
    <name evidence="2" type="ORF">M378DRAFT_11249</name>
</gene>
<feature type="region of interest" description="Disordered" evidence="1">
    <location>
        <begin position="577"/>
        <end position="599"/>
    </location>
</feature>
<feature type="compositionally biased region" description="Low complexity" evidence="1">
    <location>
        <begin position="52"/>
        <end position="72"/>
    </location>
</feature>
<evidence type="ECO:0000313" key="3">
    <source>
        <dbReference type="Proteomes" id="UP000054549"/>
    </source>
</evidence>
<feature type="region of interest" description="Disordered" evidence="1">
    <location>
        <begin position="229"/>
        <end position="263"/>
    </location>
</feature>
<accession>A0A0C2X7E4</accession>
<feature type="compositionally biased region" description="Basic and acidic residues" evidence="1">
    <location>
        <begin position="577"/>
        <end position="586"/>
    </location>
</feature>
<feature type="compositionally biased region" description="Polar residues" evidence="1">
    <location>
        <begin position="19"/>
        <end position="35"/>
    </location>
</feature>
<feature type="region of interest" description="Disordered" evidence="1">
    <location>
        <begin position="761"/>
        <end position="786"/>
    </location>
</feature>
<evidence type="ECO:0000313" key="2">
    <source>
        <dbReference type="EMBL" id="KIL64668.1"/>
    </source>
</evidence>
<name>A0A0C2X7E4_AMAMK</name>
<feature type="compositionally biased region" description="Polar residues" evidence="1">
    <location>
        <begin position="88"/>
        <end position="97"/>
    </location>
</feature>
<feature type="compositionally biased region" description="Polar residues" evidence="1">
    <location>
        <begin position="106"/>
        <end position="115"/>
    </location>
</feature>
<evidence type="ECO:0000256" key="1">
    <source>
        <dbReference type="SAM" id="MobiDB-lite"/>
    </source>
</evidence>
<dbReference type="InParanoid" id="A0A0C2X7E4"/>
<proteinExistence type="predicted"/>
<sequence>MQNPAAFDDYEPYGDDQALSDSARFSNLASNNNQAPLPFQHPASSLSHRHSMSLSRPSSSLSRSSRPPSSLSAHLNGPGSKPYRRLTPTPSQRNSPSLPFPPLAQPSRSTPSSELSGSNPYSPSPDSSEYSNPYSSSQLVPPTSSYDTAHRAIAGSHRRAGSQGQEDMSHMPVEDLLWIPSIIKMYNDYNHLKDQCLDLSSSISSSIKTQTKMYEEASLLRWQLDQARSGAAPPLNRNRPDSRPAALPDTQAAASTFGNSSQRPEEYPVSILWTFADAKKDRTVGTTLTNPNRLSLGQIIRHPDGSVIDESTYAMVRSSARNVAMTLLLPLVNKRQELKGKTGKNSPGTKSFFRTFFHNEWIDAILQLEELQPLLTYCAGHWKAEAVLQNMLDSLRTKEGNDRVDDIDDADDMYNADVEQGGQNQSKRPYMPSMDSTHRSPKCNKTMAAVDLTSSKPNSRRVKTFMPTLAPKGKPTHAAARTSRQGSLLTTTAKNMGMVSTESGIDTGMGPTNMGADVYGDEAVGRADDMGGRADEMGGRADEMVHRADEMGGHADEIDPRADEMNGHTDEIDARADETHASRADEKADETDPCANGANDDGDVAFIKVNPTSENLQWILNKRYPTYTAAAELLRSMDLNPTFSTGTAPEPESVNYFIENIESANPHSLAYEEDDLGACWGHHQFQGWRQKLGNDWVGSENAQRLIAGVLKTCIVARNLCHTIEMDAKRKGQKFSYLSDTYLEQITEHLWELWKAAGGPIDKGKTRALQPSPPGPSATPAEPLPATTSTVEAIATPEELAAALSTWDVEKMKALSKDELIRLISTYKLASSTSRQKTKEKLAEIIVASLNSSASPPPNGELLQDLYHLFKVQAVAAPRSKRGPRKTLKA</sequence>
<dbReference type="HOGENOM" id="CLU_325154_0_0_1"/>
<dbReference type="STRING" id="946122.A0A0C2X7E4"/>
<organism evidence="2 3">
    <name type="scientific">Amanita muscaria (strain Koide BX008)</name>
    <dbReference type="NCBI Taxonomy" id="946122"/>
    <lineage>
        <taxon>Eukaryota</taxon>
        <taxon>Fungi</taxon>
        <taxon>Dikarya</taxon>
        <taxon>Basidiomycota</taxon>
        <taxon>Agaricomycotina</taxon>
        <taxon>Agaricomycetes</taxon>
        <taxon>Agaricomycetidae</taxon>
        <taxon>Agaricales</taxon>
        <taxon>Pluteineae</taxon>
        <taxon>Amanitaceae</taxon>
        <taxon>Amanita</taxon>
    </lineage>
</organism>
<feature type="region of interest" description="Disordered" evidence="1">
    <location>
        <begin position="417"/>
        <end position="442"/>
    </location>
</feature>
<dbReference type="AlphaFoldDB" id="A0A0C2X7E4"/>
<dbReference type="OrthoDB" id="3055768at2759"/>
<feature type="region of interest" description="Disordered" evidence="1">
    <location>
        <begin position="1"/>
        <end position="146"/>
    </location>
</feature>
<reference evidence="2 3" key="1">
    <citation type="submission" date="2014-04" db="EMBL/GenBank/DDBJ databases">
        <title>Evolutionary Origins and Diversification of the Mycorrhizal Mutualists.</title>
        <authorList>
            <consortium name="DOE Joint Genome Institute"/>
            <consortium name="Mycorrhizal Genomics Consortium"/>
            <person name="Kohler A."/>
            <person name="Kuo A."/>
            <person name="Nagy L.G."/>
            <person name="Floudas D."/>
            <person name="Copeland A."/>
            <person name="Barry K.W."/>
            <person name="Cichocki N."/>
            <person name="Veneault-Fourrey C."/>
            <person name="LaButti K."/>
            <person name="Lindquist E.A."/>
            <person name="Lipzen A."/>
            <person name="Lundell T."/>
            <person name="Morin E."/>
            <person name="Murat C."/>
            <person name="Riley R."/>
            <person name="Ohm R."/>
            <person name="Sun H."/>
            <person name="Tunlid A."/>
            <person name="Henrissat B."/>
            <person name="Grigoriev I.V."/>
            <person name="Hibbett D.S."/>
            <person name="Martin F."/>
        </authorList>
    </citation>
    <scope>NUCLEOTIDE SEQUENCE [LARGE SCALE GENOMIC DNA]</scope>
    <source>
        <strain evidence="2 3">Koide BX008</strain>
    </source>
</reference>